<dbReference type="RefSeq" id="WP_323327929.1">
    <property type="nucleotide sequence ID" value="NZ_JAYGIL010000008.1"/>
</dbReference>
<reference evidence="1 2" key="1">
    <citation type="submission" date="2023-12" db="EMBL/GenBank/DDBJ databases">
        <title>Novel species of the genus Arcicella isolated from rivers.</title>
        <authorList>
            <person name="Lu H."/>
        </authorList>
    </citation>
    <scope>NUCLEOTIDE SEQUENCE [LARGE SCALE GENOMIC DNA]</scope>
    <source>
        <strain evidence="1 2">DC2W</strain>
    </source>
</reference>
<name>A0ABU5S334_9BACT</name>
<dbReference type="EMBL" id="JAYGIL010000008">
    <property type="protein sequence ID" value="MEA5402913.1"/>
    <property type="molecule type" value="Genomic_DNA"/>
</dbReference>
<evidence type="ECO:0008006" key="3">
    <source>
        <dbReference type="Google" id="ProtNLM"/>
    </source>
</evidence>
<evidence type="ECO:0000313" key="2">
    <source>
        <dbReference type="Proteomes" id="UP001303899"/>
    </source>
</evidence>
<evidence type="ECO:0000313" key="1">
    <source>
        <dbReference type="EMBL" id="MEA5402913.1"/>
    </source>
</evidence>
<protein>
    <recommendedName>
        <fullName evidence="3">CRISPR-associated protein Csh1</fullName>
    </recommendedName>
</protein>
<sequence length="631" mass="73912">MLRELINFTDSLDPEFKALGMKHKEGLHIFLEVQNDGERHWINEKMEVVFTRKKEITPEDNTLIKYSSTLTQLSWCVNTNKCFDLPIKAIHSCSPYCLALKRENLVGGEKYASNASGKKSQVYERINAYFGKASELLESEEEKQYIEIFKNALNTEERFQFWVESSGYWSELKDSDYVIFYLKEPIEKYQTTSKKYLTDKLFNTSEYNVEIGQSVFGTSDFFNGFPTKKAFLTHQSASFDISGRISAGDAKSLYEFQDIIGRNILPNPLPIFIHREELNRVDKKTLLGESISLFKKEAINGVRIKYQEIIKTLYNDFKDDFGNYYLLFYSFGEIKDFDFVSKFEYELIDREGNKWEIKDLFGVKNNRTLDNVFDLHFAVMQPAFNNSLVMKTKTGDFQYRYFDDIDSKYCKSDNTFLLVNKYRKAFYDFIYKSKRQAVTSLMFHDIMRTSILDDIRLDELKNGNHSERFSILQKLNIWFSLYEKFDLQNNKTNAESMASKLQVHREFIEKLSKGETSIESDDQYAFAVGQVIYYLLTKSKTSDTSYKRLEPFVQQVHAKELNKAIARLFDTYKHEPFSANFRNPFAEVMDYETTANMRDFMPTLLAGIFSKNALFSDKEVVSSEETKTEEQ</sequence>
<keyword evidence="2" id="KW-1185">Reference proteome</keyword>
<proteinExistence type="predicted"/>
<accession>A0ABU5S334</accession>
<dbReference type="Proteomes" id="UP001303899">
    <property type="component" value="Unassembled WGS sequence"/>
</dbReference>
<comment type="caution">
    <text evidence="1">The sequence shown here is derived from an EMBL/GenBank/DDBJ whole genome shotgun (WGS) entry which is preliminary data.</text>
</comment>
<organism evidence="1 2">
    <name type="scientific">Arcicella gelida</name>
    <dbReference type="NCBI Taxonomy" id="2984195"/>
    <lineage>
        <taxon>Bacteria</taxon>
        <taxon>Pseudomonadati</taxon>
        <taxon>Bacteroidota</taxon>
        <taxon>Cytophagia</taxon>
        <taxon>Cytophagales</taxon>
        <taxon>Flectobacillaceae</taxon>
        <taxon>Arcicella</taxon>
    </lineage>
</organism>
<gene>
    <name evidence="1" type="ORF">VB776_08305</name>
</gene>